<name>A0ABM7RCF4_9BACT</name>
<evidence type="ECO:0000313" key="1">
    <source>
        <dbReference type="EMBL" id="BCX47043.1"/>
    </source>
</evidence>
<evidence type="ECO:0000313" key="2">
    <source>
        <dbReference type="Proteomes" id="UP001374893"/>
    </source>
</evidence>
<dbReference type="Gene3D" id="3.40.1650.10">
    <property type="entry name" value="RbsD-like domain"/>
    <property type="match status" value="1"/>
</dbReference>
<reference evidence="1 2" key="1">
    <citation type="submission" date="2021-06" db="EMBL/GenBank/DDBJ databases">
        <title>Complete genome of Haloferula helveola possessing various polysaccharide degrading enzymes.</title>
        <authorList>
            <person name="Takami H."/>
            <person name="Huang C."/>
            <person name="Hamasaki K."/>
        </authorList>
    </citation>
    <scope>NUCLEOTIDE SEQUENCE [LARGE SCALE GENOMIC DNA]</scope>
    <source>
        <strain evidence="1 2">CN-1</strain>
    </source>
</reference>
<sequence>MVAGCGAWPGSSGAGGWKAAVEVQASQLGYRNWIVIAESSFPAHSRPGTRQVNSYQPIPVVLDEVLKTLERTEHVRPQIYVTRELRAVENDFAPGIDSYRGELDSALHGYEVTELDQDSLLTLVQDAQRSFDVLVIRTTSALPYSSVFMELKPGYWDGDSEQRLRQRLEQERREKLASP</sequence>
<protein>
    <recommendedName>
        <fullName evidence="3">D-ribose pyranase</fullName>
    </recommendedName>
</protein>
<proteinExistence type="predicted"/>
<dbReference type="Proteomes" id="UP001374893">
    <property type="component" value="Chromosome"/>
</dbReference>
<dbReference type="InterPro" id="IPR023750">
    <property type="entry name" value="RbsD-like_sf"/>
</dbReference>
<dbReference type="EMBL" id="AP024702">
    <property type="protein sequence ID" value="BCX47043.1"/>
    <property type="molecule type" value="Genomic_DNA"/>
</dbReference>
<evidence type="ECO:0008006" key="3">
    <source>
        <dbReference type="Google" id="ProtNLM"/>
    </source>
</evidence>
<gene>
    <name evidence="1" type="ORF">HAHE_09510</name>
</gene>
<keyword evidence="2" id="KW-1185">Reference proteome</keyword>
<organism evidence="1 2">
    <name type="scientific">Haloferula helveola</name>
    <dbReference type="NCBI Taxonomy" id="490095"/>
    <lineage>
        <taxon>Bacteria</taxon>
        <taxon>Pseudomonadati</taxon>
        <taxon>Verrucomicrobiota</taxon>
        <taxon>Verrucomicrobiia</taxon>
        <taxon>Verrucomicrobiales</taxon>
        <taxon>Verrucomicrobiaceae</taxon>
        <taxon>Haloferula</taxon>
    </lineage>
</organism>
<accession>A0ABM7RCF4</accession>